<reference evidence="2 3" key="1">
    <citation type="submission" date="2014-04" db="EMBL/GenBank/DDBJ databases">
        <title>Evolutionary Origins and Diversification of the Mycorrhizal Mutualists.</title>
        <authorList>
            <consortium name="DOE Joint Genome Institute"/>
            <consortium name="Mycorrhizal Genomics Consortium"/>
            <person name="Kohler A."/>
            <person name="Kuo A."/>
            <person name="Nagy L.G."/>
            <person name="Floudas D."/>
            <person name="Copeland A."/>
            <person name="Barry K.W."/>
            <person name="Cichocki N."/>
            <person name="Veneault-Fourrey C."/>
            <person name="LaButti K."/>
            <person name="Lindquist E.A."/>
            <person name="Lipzen A."/>
            <person name="Lundell T."/>
            <person name="Morin E."/>
            <person name="Murat C."/>
            <person name="Riley R."/>
            <person name="Ohm R."/>
            <person name="Sun H."/>
            <person name="Tunlid A."/>
            <person name="Henrissat B."/>
            <person name="Grigoriev I.V."/>
            <person name="Hibbett D.S."/>
            <person name="Martin F."/>
        </authorList>
    </citation>
    <scope>NUCLEOTIDE SEQUENCE [LARGE SCALE GENOMIC DNA]</scope>
    <source>
        <strain evidence="2 3">MD-312</strain>
    </source>
</reference>
<name>A0A0C9VGC8_9AGAM</name>
<sequence length="108" mass="11924">MPNYHELEKDARKAGSDTTDEELKPKKPFQTVGRPATTDHNMHDDFVKNPPQNLSGGTFMGNTTNPGKKEGAYEREPTQIGVLGHEETGRIKHADAQAEMVNQSSVHP</sequence>
<protein>
    <submittedName>
        <fullName evidence="2">Uncharacterized protein</fullName>
    </submittedName>
</protein>
<feature type="compositionally biased region" description="Polar residues" evidence="1">
    <location>
        <begin position="50"/>
        <end position="66"/>
    </location>
</feature>
<feature type="region of interest" description="Disordered" evidence="1">
    <location>
        <begin position="1"/>
        <end position="75"/>
    </location>
</feature>
<dbReference type="EMBL" id="KN839846">
    <property type="protein sequence ID" value="KIJ64629.1"/>
    <property type="molecule type" value="Genomic_DNA"/>
</dbReference>
<evidence type="ECO:0000313" key="2">
    <source>
        <dbReference type="EMBL" id="KIJ64629.1"/>
    </source>
</evidence>
<gene>
    <name evidence="2" type="ORF">HYDPIDRAFT_154365</name>
</gene>
<dbReference type="AlphaFoldDB" id="A0A0C9VGC8"/>
<evidence type="ECO:0000313" key="3">
    <source>
        <dbReference type="Proteomes" id="UP000053820"/>
    </source>
</evidence>
<keyword evidence="3" id="KW-1185">Reference proteome</keyword>
<feature type="compositionally biased region" description="Basic and acidic residues" evidence="1">
    <location>
        <begin position="1"/>
        <end position="25"/>
    </location>
</feature>
<evidence type="ECO:0000256" key="1">
    <source>
        <dbReference type="SAM" id="MobiDB-lite"/>
    </source>
</evidence>
<dbReference type="OrthoDB" id="3224585at2759"/>
<accession>A0A0C9VGC8</accession>
<dbReference type="Proteomes" id="UP000053820">
    <property type="component" value="Unassembled WGS sequence"/>
</dbReference>
<organism evidence="2 3">
    <name type="scientific">Hydnomerulius pinastri MD-312</name>
    <dbReference type="NCBI Taxonomy" id="994086"/>
    <lineage>
        <taxon>Eukaryota</taxon>
        <taxon>Fungi</taxon>
        <taxon>Dikarya</taxon>
        <taxon>Basidiomycota</taxon>
        <taxon>Agaricomycotina</taxon>
        <taxon>Agaricomycetes</taxon>
        <taxon>Agaricomycetidae</taxon>
        <taxon>Boletales</taxon>
        <taxon>Boletales incertae sedis</taxon>
        <taxon>Leucogyrophana</taxon>
    </lineage>
</organism>
<proteinExistence type="predicted"/>
<dbReference type="HOGENOM" id="CLU_166265_0_0_1"/>